<feature type="compositionally biased region" description="Basic and acidic residues" evidence="1">
    <location>
        <begin position="279"/>
        <end position="289"/>
    </location>
</feature>
<feature type="compositionally biased region" description="Basic and acidic residues" evidence="1">
    <location>
        <begin position="142"/>
        <end position="153"/>
    </location>
</feature>
<proteinExistence type="predicted"/>
<feature type="compositionally biased region" description="Low complexity" evidence="1">
    <location>
        <begin position="154"/>
        <end position="166"/>
    </location>
</feature>
<feature type="region of interest" description="Disordered" evidence="1">
    <location>
        <begin position="22"/>
        <end position="305"/>
    </location>
</feature>
<accession>A0A4P7N0A6</accession>
<dbReference type="Proteomes" id="UP000294847">
    <property type="component" value="Chromosome 1"/>
</dbReference>
<feature type="compositionally biased region" description="Basic and acidic residues" evidence="1">
    <location>
        <begin position="66"/>
        <end position="85"/>
    </location>
</feature>
<feature type="compositionally biased region" description="Basic and acidic residues" evidence="1">
    <location>
        <begin position="202"/>
        <end position="221"/>
    </location>
</feature>
<evidence type="ECO:0000313" key="3">
    <source>
        <dbReference type="Proteomes" id="UP000294847"/>
    </source>
</evidence>
<feature type="compositionally biased region" description="Polar residues" evidence="1">
    <location>
        <begin position="91"/>
        <end position="100"/>
    </location>
</feature>
<feature type="compositionally biased region" description="Basic and acidic residues" evidence="1">
    <location>
        <begin position="177"/>
        <end position="194"/>
    </location>
</feature>
<evidence type="ECO:0000256" key="1">
    <source>
        <dbReference type="SAM" id="MobiDB-lite"/>
    </source>
</evidence>
<organism evidence="2 3">
    <name type="scientific">Pyricularia oryzae</name>
    <name type="common">Rice blast fungus</name>
    <name type="synonym">Magnaporthe oryzae</name>
    <dbReference type="NCBI Taxonomy" id="318829"/>
    <lineage>
        <taxon>Eukaryota</taxon>
        <taxon>Fungi</taxon>
        <taxon>Dikarya</taxon>
        <taxon>Ascomycota</taxon>
        <taxon>Pezizomycotina</taxon>
        <taxon>Sordariomycetes</taxon>
        <taxon>Sordariomycetidae</taxon>
        <taxon>Magnaporthales</taxon>
        <taxon>Pyriculariaceae</taxon>
        <taxon>Pyricularia</taxon>
    </lineage>
</organism>
<protein>
    <submittedName>
        <fullName evidence="2">Uncharacterized protein</fullName>
    </submittedName>
</protein>
<feature type="compositionally biased region" description="Polar residues" evidence="1">
    <location>
        <begin position="269"/>
        <end position="278"/>
    </location>
</feature>
<dbReference type="EMBL" id="CP034204">
    <property type="protein sequence ID" value="QBZ54752.1"/>
    <property type="molecule type" value="Genomic_DNA"/>
</dbReference>
<sequence length="305" mass="34832">MYRSGGGRLTSLERHYSYECKAAPQERPYVPRPSRTQQLLNPKLRPDLSNDTPELIQKKAGVADAELAKRAAQRESESRGRGLRDDDNEVLSGTSGARSTQNRRRSRSYDSNPSGGSMSPASPRPGRESMSPQRTEVASLQRRSDSPRSDRSYSRSLSRSLSPVSQEGRRGGQHSDSPQRRYSSPERLLREPQRHKSHGHGKHSDLRDRSRSPQRRQDSHRGRFHERRRQQSRSPRREPSIDDKGRRAGEARQYRDRGGQHSRPDTKRQASPSRSNLSSRREGAPRERSLSPFSRRLALTQAMNR</sequence>
<reference evidence="2 3" key="1">
    <citation type="journal article" date="2019" name="Mol. Biol. Evol.">
        <title>Blast fungal genomes show frequent chromosomal changes, gene gains and losses, and effector gene turnover.</title>
        <authorList>
            <person name="Gomez Luciano L.B."/>
            <person name="Jason Tsai I."/>
            <person name="Chuma I."/>
            <person name="Tosa Y."/>
            <person name="Chen Y.H."/>
            <person name="Li J.Y."/>
            <person name="Li M.Y."/>
            <person name="Jade Lu M.Y."/>
            <person name="Nakayashiki H."/>
            <person name="Li W.H."/>
        </authorList>
    </citation>
    <scope>NUCLEOTIDE SEQUENCE [LARGE SCALE GENOMIC DNA]</scope>
    <source>
        <strain evidence="2">MZ5-1-6</strain>
    </source>
</reference>
<evidence type="ECO:0000313" key="2">
    <source>
        <dbReference type="EMBL" id="QBZ54752.1"/>
    </source>
</evidence>
<name>A0A4P7N0A6_PYROR</name>
<feature type="compositionally biased region" description="Polar residues" evidence="1">
    <location>
        <begin position="109"/>
        <end position="120"/>
    </location>
</feature>
<feature type="compositionally biased region" description="Basic and acidic residues" evidence="1">
    <location>
        <begin position="235"/>
        <end position="268"/>
    </location>
</feature>
<dbReference type="AlphaFoldDB" id="A0A4P7N0A6"/>
<dbReference type="Pfam" id="PF13917">
    <property type="entry name" value="zf-CCHC_3"/>
    <property type="match status" value="1"/>
</dbReference>
<feature type="compositionally biased region" description="Basic residues" evidence="1">
    <location>
        <begin position="222"/>
        <end position="231"/>
    </location>
</feature>
<gene>
    <name evidence="2" type="ORF">PoMZ_10461</name>
</gene>